<dbReference type="Proteomes" id="UP001232163">
    <property type="component" value="Unassembled WGS sequence"/>
</dbReference>
<evidence type="ECO:0000256" key="3">
    <source>
        <dbReference type="ARBA" id="ARBA00022840"/>
    </source>
</evidence>
<comment type="caution">
    <text evidence="5">The sequence shown here is derived from an EMBL/GenBank/DDBJ whole genome shotgun (WGS) entry which is preliminary data.</text>
</comment>
<keyword evidence="1" id="KW-0547">Nucleotide-binding</keyword>
<dbReference type="PANTHER" id="PTHR43309:SF3">
    <property type="entry name" value="5-OXOPROLINASE SUBUNIT C"/>
    <property type="match status" value="1"/>
</dbReference>
<evidence type="ECO:0000313" key="5">
    <source>
        <dbReference type="EMBL" id="MDP9764608.1"/>
    </source>
</evidence>
<name>A0ABT9MDB2_9DEIO</name>
<keyword evidence="2" id="KW-0378">Hydrolase</keyword>
<evidence type="ECO:0000259" key="4">
    <source>
        <dbReference type="SMART" id="SM00797"/>
    </source>
</evidence>
<accession>A0ABT9MDB2</accession>
<evidence type="ECO:0000313" key="6">
    <source>
        <dbReference type="Proteomes" id="UP001232163"/>
    </source>
</evidence>
<dbReference type="Gene3D" id="2.40.100.10">
    <property type="entry name" value="Cyclophilin-like"/>
    <property type="match status" value="1"/>
</dbReference>
<dbReference type="InterPro" id="IPR052708">
    <property type="entry name" value="PxpC"/>
</dbReference>
<dbReference type="SMART" id="SM00797">
    <property type="entry name" value="AHS2"/>
    <property type="match status" value="1"/>
</dbReference>
<reference evidence="5 6" key="1">
    <citation type="submission" date="2023-07" db="EMBL/GenBank/DDBJ databases">
        <title>Genomic Encyclopedia of Type Strains, Phase IV (KMG-IV): sequencing the most valuable type-strain genomes for metagenomic binning, comparative biology and taxonomic classification.</title>
        <authorList>
            <person name="Goeker M."/>
        </authorList>
    </citation>
    <scope>NUCLEOTIDE SEQUENCE [LARGE SCALE GENOMIC DNA]</scope>
    <source>
        <strain evidence="5 6">NIO-1023</strain>
    </source>
</reference>
<evidence type="ECO:0000256" key="2">
    <source>
        <dbReference type="ARBA" id="ARBA00022801"/>
    </source>
</evidence>
<feature type="domain" description="Carboxyltransferase" evidence="4">
    <location>
        <begin position="28"/>
        <end position="304"/>
    </location>
</feature>
<proteinExistence type="predicted"/>
<dbReference type="InterPro" id="IPR003778">
    <property type="entry name" value="CT_A_B"/>
</dbReference>
<sequence>MPETGAALEVLHPGLLTTVQDAGRRARAQGFPAAGAADPVAFRLAGALVGNPRGEAALEVTLRGPRLQVHAPAVVALCGAPFAATLDGRPFPLWRAVAVRPGQVLDVGTAPRGLRAVLAVRGGLNVPSVAGSASTDLRGGFGGHGGRALRAGDILSGQAVRPGVPPAGVVAPAGRTPVGPAHVLWVLPTAEATPELLRALTGRAFQVTPQADRMGVRLAGQLPAAANPGRLSLPTVPGAVQLPPDGQPILLLPDAGTHGGYPVPLVVAGVDVPRLGQLRPGDRVGFQVVTLEAARAALGAQERLLRGVEQALAWHWRTGGPGVRD</sequence>
<protein>
    <submittedName>
        <fullName evidence="5">Antagonist of KipI</fullName>
    </submittedName>
</protein>
<dbReference type="Pfam" id="PF02626">
    <property type="entry name" value="CT_A_B"/>
    <property type="match status" value="1"/>
</dbReference>
<organism evidence="5 6">
    <name type="scientific">Deinococcus enclensis</name>
    <dbReference type="NCBI Taxonomy" id="1049582"/>
    <lineage>
        <taxon>Bacteria</taxon>
        <taxon>Thermotogati</taxon>
        <taxon>Deinococcota</taxon>
        <taxon>Deinococci</taxon>
        <taxon>Deinococcales</taxon>
        <taxon>Deinococcaceae</taxon>
        <taxon>Deinococcus</taxon>
    </lineage>
</organism>
<dbReference type="PANTHER" id="PTHR43309">
    <property type="entry name" value="5-OXOPROLINASE SUBUNIT C"/>
    <property type="match status" value="1"/>
</dbReference>
<evidence type="ECO:0000256" key="1">
    <source>
        <dbReference type="ARBA" id="ARBA00022741"/>
    </source>
</evidence>
<keyword evidence="6" id="KW-1185">Reference proteome</keyword>
<keyword evidence="3" id="KW-0067">ATP-binding</keyword>
<dbReference type="RefSeq" id="WP_307466221.1">
    <property type="nucleotide sequence ID" value="NZ_JAURUR010000005.1"/>
</dbReference>
<dbReference type="InterPro" id="IPR029000">
    <property type="entry name" value="Cyclophilin-like_dom_sf"/>
</dbReference>
<gene>
    <name evidence="5" type="ORF">QO006_002046</name>
</gene>
<dbReference type="EMBL" id="JAURUR010000005">
    <property type="protein sequence ID" value="MDP9764608.1"/>
    <property type="molecule type" value="Genomic_DNA"/>
</dbReference>
<dbReference type="SUPFAM" id="SSF50891">
    <property type="entry name" value="Cyclophilin-like"/>
    <property type="match status" value="1"/>
</dbReference>